<dbReference type="AlphaFoldDB" id="A0A4Y2NBS5"/>
<organism evidence="2 3">
    <name type="scientific">Araneus ventricosus</name>
    <name type="common">Orbweaver spider</name>
    <name type="synonym">Epeira ventricosa</name>
    <dbReference type="NCBI Taxonomy" id="182803"/>
    <lineage>
        <taxon>Eukaryota</taxon>
        <taxon>Metazoa</taxon>
        <taxon>Ecdysozoa</taxon>
        <taxon>Arthropoda</taxon>
        <taxon>Chelicerata</taxon>
        <taxon>Arachnida</taxon>
        <taxon>Araneae</taxon>
        <taxon>Araneomorphae</taxon>
        <taxon>Entelegynae</taxon>
        <taxon>Araneoidea</taxon>
        <taxon>Araneidae</taxon>
        <taxon>Araneus</taxon>
    </lineage>
</organism>
<accession>A0A4Y2NBS5</accession>
<gene>
    <name evidence="2" type="ORF">AVEN_167671_1</name>
</gene>
<feature type="region of interest" description="Disordered" evidence="1">
    <location>
        <begin position="95"/>
        <end position="115"/>
    </location>
</feature>
<name>A0A4Y2NBS5_ARAVE</name>
<keyword evidence="3" id="KW-1185">Reference proteome</keyword>
<evidence type="ECO:0000313" key="2">
    <source>
        <dbReference type="EMBL" id="GBN36154.1"/>
    </source>
</evidence>
<proteinExistence type="predicted"/>
<dbReference type="EMBL" id="BGPR01008798">
    <property type="protein sequence ID" value="GBN36154.1"/>
    <property type="molecule type" value="Genomic_DNA"/>
</dbReference>
<evidence type="ECO:0000256" key="1">
    <source>
        <dbReference type="SAM" id="MobiDB-lite"/>
    </source>
</evidence>
<reference evidence="2 3" key="1">
    <citation type="journal article" date="2019" name="Sci. Rep.">
        <title>Orb-weaving spider Araneus ventricosus genome elucidates the spidroin gene catalogue.</title>
        <authorList>
            <person name="Kono N."/>
            <person name="Nakamura H."/>
            <person name="Ohtoshi R."/>
            <person name="Moran D.A.P."/>
            <person name="Shinohara A."/>
            <person name="Yoshida Y."/>
            <person name="Fujiwara M."/>
            <person name="Mori M."/>
            <person name="Tomita M."/>
            <person name="Arakawa K."/>
        </authorList>
    </citation>
    <scope>NUCLEOTIDE SEQUENCE [LARGE SCALE GENOMIC DNA]</scope>
</reference>
<dbReference type="Proteomes" id="UP000499080">
    <property type="component" value="Unassembled WGS sequence"/>
</dbReference>
<sequence length="139" mass="15967">MPFVPVNPIDTPYGQFVYNYTHPRKLLCLFPLDTSHGGQDNLKEARTDVRSIPDSRESLSKRFSKPCRRQGYINIPFSSNTRAIWDVHRNFEPRSDDEDSTWHKASPSFHTTPTGGRLDTTYHLTCSRTHTRRIFGGVG</sequence>
<evidence type="ECO:0000313" key="3">
    <source>
        <dbReference type="Proteomes" id="UP000499080"/>
    </source>
</evidence>
<protein>
    <submittedName>
        <fullName evidence="2">Uncharacterized protein</fullName>
    </submittedName>
</protein>
<comment type="caution">
    <text evidence="2">The sequence shown here is derived from an EMBL/GenBank/DDBJ whole genome shotgun (WGS) entry which is preliminary data.</text>
</comment>